<accession>A0A370U312</accession>
<feature type="compositionally biased region" description="Basic residues" evidence="7">
    <location>
        <begin position="52"/>
        <end position="67"/>
    </location>
</feature>
<dbReference type="GO" id="GO:0006914">
    <property type="term" value="P:autophagy"/>
    <property type="evidence" value="ECO:0007669"/>
    <property type="project" value="UniProtKB-KW"/>
</dbReference>
<keyword evidence="9" id="KW-0418">Kinase</keyword>
<dbReference type="GO" id="GO:0005524">
    <property type="term" value="F:ATP binding"/>
    <property type="evidence" value="ECO:0007669"/>
    <property type="project" value="UniProtKB-UniRule"/>
</dbReference>
<dbReference type="AlphaFoldDB" id="A0A370U312"/>
<dbReference type="InterPro" id="IPR045269">
    <property type="entry name" value="Atg1-like"/>
</dbReference>
<evidence type="ECO:0000256" key="5">
    <source>
        <dbReference type="ARBA" id="ARBA00030237"/>
    </source>
</evidence>
<feature type="region of interest" description="Disordered" evidence="7">
    <location>
        <begin position="360"/>
        <end position="458"/>
    </location>
</feature>
<dbReference type="PANTHER" id="PTHR24348:SF68">
    <property type="entry name" value="SERINE_THREONINE-PROTEIN KINASE ATG1C"/>
    <property type="match status" value="1"/>
</dbReference>
<dbReference type="Gene3D" id="1.10.510.10">
    <property type="entry name" value="Transferase(Phosphotransferase) domain 1"/>
    <property type="match status" value="1"/>
</dbReference>
<dbReference type="InterPro" id="IPR000719">
    <property type="entry name" value="Prot_kinase_dom"/>
</dbReference>
<proteinExistence type="predicted"/>
<dbReference type="GeneID" id="43594995"/>
<keyword evidence="3 6" id="KW-0067">ATP-binding</keyword>
<evidence type="ECO:0000256" key="3">
    <source>
        <dbReference type="ARBA" id="ARBA00022840"/>
    </source>
</evidence>
<dbReference type="EMBL" id="NPIC01000001">
    <property type="protein sequence ID" value="RDL42167.1"/>
    <property type="molecule type" value="Genomic_DNA"/>
</dbReference>
<keyword evidence="4" id="KW-0072">Autophagy</keyword>
<evidence type="ECO:0000256" key="2">
    <source>
        <dbReference type="ARBA" id="ARBA00022741"/>
    </source>
</evidence>
<evidence type="ECO:0000313" key="10">
    <source>
        <dbReference type="Proteomes" id="UP000254866"/>
    </source>
</evidence>
<feature type="compositionally biased region" description="Low complexity" evidence="7">
    <location>
        <begin position="380"/>
        <end position="392"/>
    </location>
</feature>
<dbReference type="PROSITE" id="PS50011">
    <property type="entry name" value="PROTEIN_KINASE_DOM"/>
    <property type="match status" value="1"/>
</dbReference>
<dbReference type="PANTHER" id="PTHR24348">
    <property type="entry name" value="SERINE/THREONINE-PROTEIN KINASE UNC-51-RELATED"/>
    <property type="match status" value="1"/>
</dbReference>
<evidence type="ECO:0000256" key="4">
    <source>
        <dbReference type="ARBA" id="ARBA00023006"/>
    </source>
</evidence>
<dbReference type="GO" id="GO:0004674">
    <property type="term" value="F:protein serine/threonine kinase activity"/>
    <property type="evidence" value="ECO:0007669"/>
    <property type="project" value="InterPro"/>
</dbReference>
<dbReference type="Pfam" id="PF00069">
    <property type="entry name" value="Pkinase"/>
    <property type="match status" value="1"/>
</dbReference>
<name>A0A370U312_9HELO</name>
<feature type="region of interest" description="Disordered" evidence="7">
    <location>
        <begin position="1"/>
        <end position="76"/>
    </location>
</feature>
<dbReference type="SMART" id="SM00220">
    <property type="entry name" value="S_TKc"/>
    <property type="match status" value="1"/>
</dbReference>
<keyword evidence="10" id="KW-1185">Reference proteome</keyword>
<organism evidence="9 10">
    <name type="scientific">Venustampulla echinocandica</name>
    <dbReference type="NCBI Taxonomy" id="2656787"/>
    <lineage>
        <taxon>Eukaryota</taxon>
        <taxon>Fungi</taxon>
        <taxon>Dikarya</taxon>
        <taxon>Ascomycota</taxon>
        <taxon>Pezizomycotina</taxon>
        <taxon>Leotiomycetes</taxon>
        <taxon>Helotiales</taxon>
        <taxon>Pleuroascaceae</taxon>
        <taxon>Venustampulla</taxon>
    </lineage>
</organism>
<dbReference type="STRING" id="2656787.A0A370U312"/>
<comment type="caution">
    <text evidence="9">The sequence shown here is derived from an EMBL/GenBank/DDBJ whole genome shotgun (WGS) entry which is preliminary data.</text>
</comment>
<dbReference type="GO" id="GO:0010506">
    <property type="term" value="P:regulation of autophagy"/>
    <property type="evidence" value="ECO:0007669"/>
    <property type="project" value="InterPro"/>
</dbReference>
<feature type="compositionally biased region" description="Pro residues" evidence="7">
    <location>
        <begin position="36"/>
        <end position="45"/>
    </location>
</feature>
<reference evidence="9 10" key="1">
    <citation type="journal article" date="2018" name="IMA Fungus">
        <title>IMA Genome-F 9: Draft genome sequence of Annulohypoxylon stygium, Aspergillus mulundensis, Berkeleyomyces basicola (syn. Thielaviopsis basicola), Ceratocystis smalleyi, two Cercospora beticola strains, Coleophoma cylindrospora, Fusarium fracticaudum, Phialophora cf. hyalina, and Morchella septimelata.</title>
        <authorList>
            <person name="Wingfield B.D."/>
            <person name="Bills G.F."/>
            <person name="Dong Y."/>
            <person name="Huang W."/>
            <person name="Nel W.J."/>
            <person name="Swalarsk-Parry B.S."/>
            <person name="Vaghefi N."/>
            <person name="Wilken P.M."/>
            <person name="An Z."/>
            <person name="de Beer Z.W."/>
            <person name="De Vos L."/>
            <person name="Chen L."/>
            <person name="Duong T.A."/>
            <person name="Gao Y."/>
            <person name="Hammerbacher A."/>
            <person name="Kikkert J.R."/>
            <person name="Li Y."/>
            <person name="Li H."/>
            <person name="Li K."/>
            <person name="Li Q."/>
            <person name="Liu X."/>
            <person name="Ma X."/>
            <person name="Naidoo K."/>
            <person name="Pethybridge S.J."/>
            <person name="Sun J."/>
            <person name="Steenkamp E.T."/>
            <person name="van der Nest M.A."/>
            <person name="van Wyk S."/>
            <person name="Wingfield M.J."/>
            <person name="Xiong C."/>
            <person name="Yue Q."/>
            <person name="Zhang X."/>
        </authorList>
    </citation>
    <scope>NUCLEOTIDE SEQUENCE [LARGE SCALE GENOMIC DNA]</scope>
    <source>
        <strain evidence="9 10">BP 5553</strain>
    </source>
</reference>
<dbReference type="SUPFAM" id="SSF56112">
    <property type="entry name" value="Protein kinase-like (PK-like)"/>
    <property type="match status" value="1"/>
</dbReference>
<evidence type="ECO:0000256" key="7">
    <source>
        <dbReference type="SAM" id="MobiDB-lite"/>
    </source>
</evidence>
<dbReference type="InterPro" id="IPR017441">
    <property type="entry name" value="Protein_kinase_ATP_BS"/>
</dbReference>
<protein>
    <recommendedName>
        <fullName evidence="5">Autophagy-related protein 1</fullName>
    </recommendedName>
</protein>
<evidence type="ECO:0000259" key="8">
    <source>
        <dbReference type="PROSITE" id="PS50011"/>
    </source>
</evidence>
<dbReference type="PROSITE" id="PS00108">
    <property type="entry name" value="PROTEIN_KINASE_ST"/>
    <property type="match status" value="1"/>
</dbReference>
<evidence type="ECO:0000313" key="9">
    <source>
        <dbReference type="EMBL" id="RDL42167.1"/>
    </source>
</evidence>
<keyword evidence="2 6" id="KW-0547">Nucleotide-binding</keyword>
<feature type="binding site" evidence="6">
    <location>
        <position position="115"/>
    </location>
    <ligand>
        <name>ATP</name>
        <dbReference type="ChEBI" id="CHEBI:30616"/>
    </ligand>
</feature>
<dbReference type="RefSeq" id="XP_031874823.1">
    <property type="nucleotide sequence ID" value="XM_032010769.1"/>
</dbReference>
<evidence type="ECO:0000256" key="1">
    <source>
        <dbReference type="ARBA" id="ARBA00004623"/>
    </source>
</evidence>
<comment type="subcellular location">
    <subcellularLocation>
        <location evidence="1">Preautophagosomal structure membrane</location>
        <topology evidence="1">Peripheral membrane protein</topology>
    </subcellularLocation>
</comment>
<dbReference type="OrthoDB" id="541276at2759"/>
<dbReference type="Proteomes" id="UP000254866">
    <property type="component" value="Unassembled WGS sequence"/>
</dbReference>
<feature type="domain" description="Protein kinase" evidence="8">
    <location>
        <begin position="86"/>
        <end position="355"/>
    </location>
</feature>
<dbReference type="InterPro" id="IPR008271">
    <property type="entry name" value="Ser/Thr_kinase_AS"/>
</dbReference>
<feature type="compositionally biased region" description="Polar residues" evidence="7">
    <location>
        <begin position="403"/>
        <end position="426"/>
    </location>
</feature>
<dbReference type="PROSITE" id="PS00107">
    <property type="entry name" value="PROTEIN_KINASE_ATP"/>
    <property type="match status" value="1"/>
</dbReference>
<feature type="compositionally biased region" description="Low complexity" evidence="7">
    <location>
        <begin position="17"/>
        <end position="35"/>
    </location>
</feature>
<sequence length="519" mass="57280">MHNATVAPLSPPPSPPASESSHFPAPFAAAAAAPPFKAPPTPPQSPFEGRKPRSTPRNHHHHHHSSQRKLPPTPESRIGIFLGKSLQLKTILGTGAYGVVYSAFDYSSCTWYAVKALSKTNPDGEPLDRRQREFQSREIQLHYAASAHPNIVSMLKIVDDPDCTYVILEYCPEGDLFLNITERGIYVSNDALVQRAFLQVLDAVEHCHQLGIYHRDLKPENILVSNSGRDVLLADFGLATTDAQSEDHGCGSTFYMSPECLDQSSRKSSYRCAPNDVWSLGVILVNLTCGRNPWKQASEEDSTYRAFRKDRDFLKTILPLSDELNDILCMIFDPNPATRITVSQLKQLIYHCPSFTAPPAPQPQQYQLPAQQSPPSPHFNVSNNSSAVSVGSDLSYESDEGSMISSGSTVSDDSDYSSPSRNNSANAMDLGPEPAIQNEVAAAPPPSGAAQRRSPLAPVPNQQYGIPQEFHGNYLAKPASCFQNWAYEHQYDQFHSMPHVQPAIFQPTHHNLYSPYQFA</sequence>
<gene>
    <name evidence="9" type="ORF">BP5553_02146</name>
</gene>
<keyword evidence="9" id="KW-0808">Transferase</keyword>
<dbReference type="CDD" id="cd13993">
    <property type="entry name" value="STKc_Pat1_like"/>
    <property type="match status" value="1"/>
</dbReference>
<dbReference type="InterPro" id="IPR011009">
    <property type="entry name" value="Kinase-like_dom_sf"/>
</dbReference>
<evidence type="ECO:0000256" key="6">
    <source>
        <dbReference type="PROSITE-ProRule" id="PRU10141"/>
    </source>
</evidence>
<dbReference type="GO" id="GO:0034045">
    <property type="term" value="C:phagophore assembly site membrane"/>
    <property type="evidence" value="ECO:0007669"/>
    <property type="project" value="UniProtKB-SubCell"/>
</dbReference>